<gene>
    <name evidence="1" type="ORF">MARIT_2819</name>
</gene>
<dbReference type="KEGG" id="tmar:MARIT_2819"/>
<proteinExistence type="predicted"/>
<evidence type="ECO:0000313" key="2">
    <source>
        <dbReference type="Proteomes" id="UP000231564"/>
    </source>
</evidence>
<dbReference type="RefSeq" id="WP_100211787.1">
    <property type="nucleotide sequence ID" value="NZ_CP138495.1"/>
</dbReference>
<accession>A0A2H1ECP9</accession>
<dbReference type="GeneID" id="47724271"/>
<dbReference type="AlphaFoldDB" id="A0A2H1ECP9"/>
<protein>
    <submittedName>
        <fullName evidence="1">Uncharacterized protein</fullName>
    </submittedName>
</protein>
<dbReference type="Proteomes" id="UP000231564">
    <property type="component" value="Chromosome MARIT"/>
</dbReference>
<organism evidence="1 2">
    <name type="scientific">Tenacibaculum maritimum NCIMB 2154</name>
    <dbReference type="NCBI Taxonomy" id="1349785"/>
    <lineage>
        <taxon>Bacteria</taxon>
        <taxon>Pseudomonadati</taxon>
        <taxon>Bacteroidota</taxon>
        <taxon>Flavobacteriia</taxon>
        <taxon>Flavobacteriales</taxon>
        <taxon>Flavobacteriaceae</taxon>
        <taxon>Tenacibaculum</taxon>
    </lineage>
</organism>
<dbReference type="OrthoDB" id="1494616at2"/>
<name>A0A2H1ECP9_9FLAO</name>
<evidence type="ECO:0000313" key="1">
    <source>
        <dbReference type="EMBL" id="SFZ84588.1"/>
    </source>
</evidence>
<keyword evidence="2" id="KW-1185">Reference proteome</keyword>
<sequence length="185" mass="22061">MNSLLKELEVLKKRIETIRSEDKSNYDNDYKKHLSIEESVYRQLVEKIEYQILSPSEKQSERILNLTKSREQNKDVTDQLNEINLYSKIREVIPYAMAVSYKINMEKKHLTEDLLSFCEEQLETIDSSPYKRKVTFPSKEEVEKAFKSYTQRIKPNRIPVLKAYKQPEVNKKIEELYQMFLSLAQ</sequence>
<dbReference type="EMBL" id="LT634361">
    <property type="protein sequence ID" value="SFZ84588.1"/>
    <property type="molecule type" value="Genomic_DNA"/>
</dbReference>
<reference evidence="1 2" key="1">
    <citation type="submission" date="2016-11" db="EMBL/GenBank/DDBJ databases">
        <authorList>
            <person name="Jaros S."/>
            <person name="Januszkiewicz K."/>
            <person name="Wedrychowicz H."/>
        </authorList>
    </citation>
    <scope>NUCLEOTIDE SEQUENCE [LARGE SCALE GENOMIC DNA]</scope>
    <source>
        <strain evidence="1">NCIMB 2154T</strain>
    </source>
</reference>